<evidence type="ECO:0000313" key="1">
    <source>
        <dbReference type="EMBL" id="EDM10509.1"/>
    </source>
</evidence>
<name>A6J7Z8_RAT</name>
<reference evidence="1 2" key="1">
    <citation type="submission" date="2005-09" db="EMBL/GenBank/DDBJ databases">
        <authorList>
            <person name="Mural R.J."/>
            <person name="Li P.W."/>
            <person name="Adams M.D."/>
            <person name="Amanatides P.G."/>
            <person name="Baden-Tillson H."/>
            <person name="Barnstead M."/>
            <person name="Chin S.H."/>
            <person name="Dew I."/>
            <person name="Evans C.A."/>
            <person name="Ferriera S."/>
            <person name="Flanigan M."/>
            <person name="Fosler C."/>
            <person name="Glodek A."/>
            <person name="Gu Z."/>
            <person name="Holt R.A."/>
            <person name="Jennings D."/>
            <person name="Kraft C.L."/>
            <person name="Lu F."/>
            <person name="Nguyen T."/>
            <person name="Nusskern D.R."/>
            <person name="Pfannkoch C.M."/>
            <person name="Sitter C."/>
            <person name="Sutton G.G."/>
            <person name="Venter J.C."/>
            <person name="Wang Z."/>
            <person name="Woodage T."/>
            <person name="Zheng X.H."/>
            <person name="Zhong F."/>
        </authorList>
    </citation>
    <scope>NUCLEOTIDE SEQUENCE [LARGE SCALE GENOMIC DNA]</scope>
    <source>
        <strain>BN</strain>
        <strain evidence="2">Sprague-Dawley</strain>
    </source>
</reference>
<proteinExistence type="predicted"/>
<sequence>MCIRGSSTSFLTWGTIAGHFLFFFDAKVKGDE</sequence>
<dbReference type="AlphaFoldDB" id="A6J7Z8"/>
<gene>
    <name evidence="1" type="ORF">rCG_63597</name>
</gene>
<evidence type="ECO:0000313" key="2">
    <source>
        <dbReference type="Proteomes" id="UP000234681"/>
    </source>
</evidence>
<organism evidence="1 2">
    <name type="scientific">Rattus norvegicus</name>
    <name type="common">Rat</name>
    <dbReference type="NCBI Taxonomy" id="10116"/>
    <lineage>
        <taxon>Eukaryota</taxon>
        <taxon>Metazoa</taxon>
        <taxon>Chordata</taxon>
        <taxon>Craniata</taxon>
        <taxon>Vertebrata</taxon>
        <taxon>Euteleostomi</taxon>
        <taxon>Mammalia</taxon>
        <taxon>Eutheria</taxon>
        <taxon>Euarchontoglires</taxon>
        <taxon>Glires</taxon>
        <taxon>Rodentia</taxon>
        <taxon>Myomorpha</taxon>
        <taxon>Muroidea</taxon>
        <taxon>Muridae</taxon>
        <taxon>Murinae</taxon>
        <taxon>Rattus</taxon>
    </lineage>
</organism>
<accession>A6J7Z8</accession>
<dbReference type="Proteomes" id="UP000234681">
    <property type="component" value="Chromosome 5"/>
</dbReference>
<protein>
    <submittedName>
        <fullName evidence="1">RCG63597</fullName>
    </submittedName>
</protein>
<dbReference type="EMBL" id="CH473978">
    <property type="protein sequence ID" value="EDM10509.1"/>
    <property type="molecule type" value="Genomic_DNA"/>
</dbReference>